<sequence length="392" mass="42922">MPFSFSFTLTVPGLVNPFSAPSQLSASAAPQPKQALLDARSDILAHGDTAVSHRRPPSPSLLPPLSRKRGWVPSDSEPSHAAAIPTSTNGYLDTPAKYRDMMANTNEDEIEEMVADLPPAKRRRTLAGSIVSTALSAALIGTAVGLTVYRLWRDRGKQPESSPPPPYEQGEWVPPRVTPPTPRSRKSRHVAGRRTQPRHRKTHSRPMHASNSSASVGSSAASYMPIPPEFSFSAPTADPEPDADEGEDDQMSWIGDKLTSLIAEGQRALGKEIVVMSEAPEDEEDNGTDDWVEEDVGHAQSSHGGLPPYSSRHGSPLLSASPRRDRFDLSSSHPTSYARSIPGSPRRRGREASVESDRFASTSFQEDESAWQTPELREAMERARQRYRREHA</sequence>
<feature type="compositionally biased region" description="Acidic residues" evidence="1">
    <location>
        <begin position="279"/>
        <end position="294"/>
    </location>
</feature>
<feature type="compositionally biased region" description="Acidic residues" evidence="1">
    <location>
        <begin position="239"/>
        <end position="250"/>
    </location>
</feature>
<reference evidence="2" key="1">
    <citation type="submission" date="2020-11" db="EMBL/GenBank/DDBJ databases">
        <authorList>
            <person name="Koelle M."/>
            <person name="Horta M.A.C."/>
            <person name="Nowrousian M."/>
            <person name="Ohm R.A."/>
            <person name="Benz P."/>
            <person name="Pilgard A."/>
        </authorList>
    </citation>
    <scope>NUCLEOTIDE SEQUENCE</scope>
    <source>
        <strain evidence="2">FPRL280</strain>
    </source>
</reference>
<feature type="region of interest" description="Disordered" evidence="1">
    <location>
        <begin position="156"/>
        <end position="257"/>
    </location>
</feature>
<feature type="compositionally biased region" description="Basic residues" evidence="1">
    <location>
        <begin position="183"/>
        <end position="206"/>
    </location>
</feature>
<accession>A0A8H7PAG0</accession>
<evidence type="ECO:0000313" key="3">
    <source>
        <dbReference type="Proteomes" id="UP000639403"/>
    </source>
</evidence>
<dbReference type="Proteomes" id="UP000639403">
    <property type="component" value="Unassembled WGS sequence"/>
</dbReference>
<reference evidence="2" key="2">
    <citation type="journal article" name="Front. Microbiol.">
        <title>Degradative Capacity of Two Strains of Rhodonia placenta: From Phenotype to Genotype.</title>
        <authorList>
            <person name="Kolle M."/>
            <person name="Horta M.A.C."/>
            <person name="Nowrousian M."/>
            <person name="Ohm R.A."/>
            <person name="Benz J.P."/>
            <person name="Pilgard A."/>
        </authorList>
    </citation>
    <scope>NUCLEOTIDE SEQUENCE</scope>
    <source>
        <strain evidence="2">FPRL280</strain>
    </source>
</reference>
<comment type="caution">
    <text evidence="2">The sequence shown here is derived from an EMBL/GenBank/DDBJ whole genome shotgun (WGS) entry which is preliminary data.</text>
</comment>
<name>A0A8H7PAG0_9APHY</name>
<feature type="compositionally biased region" description="Low complexity" evidence="1">
    <location>
        <begin position="209"/>
        <end position="222"/>
    </location>
</feature>
<proteinExistence type="predicted"/>
<organism evidence="2 3">
    <name type="scientific">Rhodonia placenta</name>
    <dbReference type="NCBI Taxonomy" id="104341"/>
    <lineage>
        <taxon>Eukaryota</taxon>
        <taxon>Fungi</taxon>
        <taxon>Dikarya</taxon>
        <taxon>Basidiomycota</taxon>
        <taxon>Agaricomycotina</taxon>
        <taxon>Agaricomycetes</taxon>
        <taxon>Polyporales</taxon>
        <taxon>Adustoporiaceae</taxon>
        <taxon>Rhodonia</taxon>
    </lineage>
</organism>
<gene>
    <name evidence="2" type="ORF">IEO21_01058</name>
</gene>
<feature type="region of interest" description="Disordered" evidence="1">
    <location>
        <begin position="277"/>
        <end position="376"/>
    </location>
</feature>
<feature type="compositionally biased region" description="Polar residues" evidence="1">
    <location>
        <begin position="329"/>
        <end position="338"/>
    </location>
</feature>
<dbReference type="EMBL" id="JADOXO010000007">
    <property type="protein sequence ID" value="KAF9820831.1"/>
    <property type="molecule type" value="Genomic_DNA"/>
</dbReference>
<evidence type="ECO:0000313" key="2">
    <source>
        <dbReference type="EMBL" id="KAF9820831.1"/>
    </source>
</evidence>
<dbReference type="AlphaFoldDB" id="A0A8H7PAG0"/>
<feature type="compositionally biased region" description="Low complexity" evidence="1">
    <location>
        <begin position="19"/>
        <end position="37"/>
    </location>
</feature>
<evidence type="ECO:0000256" key="1">
    <source>
        <dbReference type="SAM" id="MobiDB-lite"/>
    </source>
</evidence>
<feature type="region of interest" description="Disordered" evidence="1">
    <location>
        <begin position="19"/>
        <end position="93"/>
    </location>
</feature>
<protein>
    <submittedName>
        <fullName evidence="2">Uncharacterized protein</fullName>
    </submittedName>
</protein>